<evidence type="ECO:0000313" key="2">
    <source>
        <dbReference type="EMBL" id="ELA42180.1"/>
    </source>
</evidence>
<feature type="domain" description="Rad21/Rec8-like protein N-terminal" evidence="1">
    <location>
        <begin position="20"/>
        <end position="82"/>
    </location>
</feature>
<sequence>MQNDSFQSTHELLHKIVYAEKKVSKQQIKNINISLVIEDCVAETIALKQVSIIILALSKILNRRFKALAEDCGNFLHLLATKKANRVPSSRNITLNVETTGICIDDEMVDLEREDVIEAIETSAFADRLESIGLDMDFREAPSIEQARDSTVVSGPLSVMDETGITVAVKRRRMIEDRTIEISETIFKGNLRNVSDLLRREQVVPENIFESSIWIDPRVEKLFEKIAAERSVVERSAIEEQRHASVGFEMEAPDFSFYPVEEAKPQKEEIPSVIFDISTLPDTFVFNSIVQYYNIVDKASSFISLLVHATHGRITASQSVPFGSIECRIVKRELQ</sequence>
<dbReference type="STRING" id="993615.L2GNW4"/>
<evidence type="ECO:0000259" key="1">
    <source>
        <dbReference type="Pfam" id="PF04825"/>
    </source>
</evidence>
<reference evidence="3" key="1">
    <citation type="submission" date="2011-05" db="EMBL/GenBank/DDBJ databases">
        <title>The genome sequence of Vittaforma corneae strain ATCC 50505.</title>
        <authorList>
            <consortium name="The Broad Institute Genome Sequencing Platform"/>
            <person name="Cuomo C."/>
            <person name="Didier E."/>
            <person name="Bowers L."/>
            <person name="Young S.K."/>
            <person name="Zeng Q."/>
            <person name="Gargeya S."/>
            <person name="Fitzgerald M."/>
            <person name="Haas B."/>
            <person name="Abouelleil A."/>
            <person name="Alvarado L."/>
            <person name="Arachchi H.M."/>
            <person name="Berlin A."/>
            <person name="Chapman S.B."/>
            <person name="Gearin G."/>
            <person name="Goldberg J."/>
            <person name="Griggs A."/>
            <person name="Gujja S."/>
            <person name="Hansen M."/>
            <person name="Heiman D."/>
            <person name="Howarth C."/>
            <person name="Larimer J."/>
            <person name="Lui A."/>
            <person name="MacDonald P.J.P."/>
            <person name="McCowen C."/>
            <person name="Montmayeur A."/>
            <person name="Murphy C."/>
            <person name="Neiman D."/>
            <person name="Pearson M."/>
            <person name="Priest M."/>
            <person name="Roberts A."/>
            <person name="Saif S."/>
            <person name="Shea T."/>
            <person name="Sisk P."/>
            <person name="Stolte C."/>
            <person name="Sykes S."/>
            <person name="Wortman J."/>
            <person name="Nusbaum C."/>
            <person name="Birren B."/>
        </authorList>
    </citation>
    <scope>NUCLEOTIDE SEQUENCE [LARGE SCALE GENOMIC DNA]</scope>
    <source>
        <strain evidence="3">ATCC 50505</strain>
    </source>
</reference>
<dbReference type="VEuPathDB" id="MicrosporidiaDB:VICG_00823"/>
<protein>
    <recommendedName>
        <fullName evidence="1">Rad21/Rec8-like protein N-terminal domain-containing protein</fullName>
    </recommendedName>
</protein>
<dbReference type="EMBL" id="JH370134">
    <property type="protein sequence ID" value="ELA42180.1"/>
    <property type="molecule type" value="Genomic_DNA"/>
</dbReference>
<dbReference type="GeneID" id="19881537"/>
<evidence type="ECO:0000313" key="3">
    <source>
        <dbReference type="Proteomes" id="UP000011082"/>
    </source>
</evidence>
<gene>
    <name evidence="2" type="ORF">VICG_00823</name>
</gene>
<dbReference type="Pfam" id="PF04825">
    <property type="entry name" value="Rad21_Rec8_N"/>
    <property type="match status" value="1"/>
</dbReference>
<dbReference type="Proteomes" id="UP000011082">
    <property type="component" value="Unassembled WGS sequence"/>
</dbReference>
<dbReference type="AlphaFoldDB" id="L2GNW4"/>
<accession>L2GNW4</accession>
<dbReference type="InParanoid" id="L2GNW4"/>
<proteinExistence type="predicted"/>
<dbReference type="InterPro" id="IPR006910">
    <property type="entry name" value="Rad21_Rec8_N"/>
</dbReference>
<dbReference type="HOGENOM" id="CLU_829500_0_0_1"/>
<keyword evidence="3" id="KW-1185">Reference proteome</keyword>
<organism evidence="2 3">
    <name type="scientific">Vittaforma corneae (strain ATCC 50505)</name>
    <name type="common">Microsporidian parasite</name>
    <name type="synonym">Nosema corneum</name>
    <dbReference type="NCBI Taxonomy" id="993615"/>
    <lineage>
        <taxon>Eukaryota</taxon>
        <taxon>Fungi</taxon>
        <taxon>Fungi incertae sedis</taxon>
        <taxon>Microsporidia</taxon>
        <taxon>Nosematidae</taxon>
        <taxon>Vittaforma</taxon>
    </lineage>
</organism>
<name>L2GNW4_VITCO</name>
<dbReference type="RefSeq" id="XP_007604272.1">
    <property type="nucleotide sequence ID" value="XM_007604210.1"/>
</dbReference>
<dbReference type="OMA" id="ESSIWID"/>